<keyword evidence="2" id="KW-1133">Transmembrane helix</keyword>
<gene>
    <name evidence="3" type="ORF">E4L96_14660</name>
</gene>
<feature type="coiled-coil region" evidence="1">
    <location>
        <begin position="168"/>
        <end position="202"/>
    </location>
</feature>
<dbReference type="OrthoDB" id="9111327at2"/>
<dbReference type="InterPro" id="IPR022134">
    <property type="entry name" value="DUF3667"/>
</dbReference>
<dbReference type="Proteomes" id="UP000298438">
    <property type="component" value="Unassembled WGS sequence"/>
</dbReference>
<protein>
    <submittedName>
        <fullName evidence="3">DUF3667 domain-containing protein</fullName>
    </submittedName>
</protein>
<feature type="transmembrane region" description="Helical" evidence="2">
    <location>
        <begin position="326"/>
        <end position="346"/>
    </location>
</feature>
<keyword evidence="1" id="KW-0175">Coiled coil</keyword>
<evidence type="ECO:0000313" key="3">
    <source>
        <dbReference type="EMBL" id="TFW17366.1"/>
    </source>
</evidence>
<dbReference type="AlphaFoldDB" id="A0A4Y9S7T9"/>
<dbReference type="Pfam" id="PF12412">
    <property type="entry name" value="DUF3667"/>
    <property type="match status" value="1"/>
</dbReference>
<keyword evidence="4" id="KW-1185">Reference proteome</keyword>
<feature type="transmembrane region" description="Helical" evidence="2">
    <location>
        <begin position="296"/>
        <end position="314"/>
    </location>
</feature>
<evidence type="ECO:0000313" key="4">
    <source>
        <dbReference type="Proteomes" id="UP000298438"/>
    </source>
</evidence>
<proteinExistence type="predicted"/>
<evidence type="ECO:0000256" key="1">
    <source>
        <dbReference type="SAM" id="Coils"/>
    </source>
</evidence>
<sequence>MNIQFEAAGDLLAAGLVAKTVEGEGEHAHGDAVHACANCQTPITGKFCSNCGQSGHIHRSVLHLGEELLHGVLHFDAKGWRTLPLLVFRPGQLTRRYIDGQRTRFVSPLALFLFMIFVMFFTLSSTSSTNLEKGIKTSINKTAIADLEASERAAAAALVQAKAAVAAASKSGADVEKAEDALEKAQENHNDALEAVTEAKSALSLTGVSTDPAAAEKAIDAAVKDKADKAAVKKALKDAMKGKAASSEDGSGNHFNIKGSNINVNTGIGWVDRAAAHAKENPELTLYKLKNAASKYSFLLVPITLPFLWLMFFWKRGVTMYDHAVFSLYSLCFMALLMSTVAVVGYAGWSGLAGSLAVFVPPVHMFAQLKGAYSLSRFGAFWRTCMLLLVAAFVLAIYALTIIALSVA</sequence>
<organism evidence="3 4">
    <name type="scientific">Zemynaea arenosa</name>
    <dbReference type="NCBI Taxonomy" id="2561931"/>
    <lineage>
        <taxon>Bacteria</taxon>
        <taxon>Pseudomonadati</taxon>
        <taxon>Pseudomonadota</taxon>
        <taxon>Betaproteobacteria</taxon>
        <taxon>Burkholderiales</taxon>
        <taxon>Oxalobacteraceae</taxon>
        <taxon>Telluria group</taxon>
        <taxon>Zemynaea</taxon>
    </lineage>
</organism>
<feature type="transmembrane region" description="Helical" evidence="2">
    <location>
        <begin position="105"/>
        <end position="123"/>
    </location>
</feature>
<name>A0A4Y9S7T9_9BURK</name>
<accession>A0A4Y9S7T9</accession>
<feature type="transmembrane region" description="Helical" evidence="2">
    <location>
        <begin position="352"/>
        <end position="373"/>
    </location>
</feature>
<reference evidence="3 4" key="1">
    <citation type="submission" date="2019-03" db="EMBL/GenBank/DDBJ databases">
        <title>Draft Genome Sequence of Massilia arenosa sp. nov., a Novel Massilia Species Isolated from a Sandy-loam Maize Soil.</title>
        <authorList>
            <person name="Raths R."/>
            <person name="Peta V."/>
            <person name="Bucking H."/>
        </authorList>
    </citation>
    <scope>NUCLEOTIDE SEQUENCE [LARGE SCALE GENOMIC DNA]</scope>
    <source>
        <strain evidence="3 4">MC02</strain>
    </source>
</reference>
<evidence type="ECO:0000256" key="2">
    <source>
        <dbReference type="SAM" id="Phobius"/>
    </source>
</evidence>
<comment type="caution">
    <text evidence="3">The sequence shown here is derived from an EMBL/GenBank/DDBJ whole genome shotgun (WGS) entry which is preliminary data.</text>
</comment>
<dbReference type="RefSeq" id="WP_135207968.1">
    <property type="nucleotide sequence ID" value="NZ_SPVF01000186.1"/>
</dbReference>
<keyword evidence="2" id="KW-0812">Transmembrane</keyword>
<dbReference type="EMBL" id="SPVF01000186">
    <property type="protein sequence ID" value="TFW17366.1"/>
    <property type="molecule type" value="Genomic_DNA"/>
</dbReference>
<keyword evidence="2" id="KW-0472">Membrane</keyword>
<feature type="transmembrane region" description="Helical" evidence="2">
    <location>
        <begin position="385"/>
        <end position="407"/>
    </location>
</feature>